<evidence type="ECO:0000313" key="3">
    <source>
        <dbReference type="Proteomes" id="UP000220251"/>
    </source>
</evidence>
<dbReference type="RefSeq" id="WP_098039240.1">
    <property type="nucleotide sequence ID" value="NZ_CWGJ01000028.1"/>
</dbReference>
<dbReference type="OrthoDB" id="21535at2"/>
<proteinExistence type="predicted"/>
<dbReference type="Proteomes" id="UP000220251">
    <property type="component" value="Unassembled WGS sequence"/>
</dbReference>
<evidence type="ECO:0000256" key="1">
    <source>
        <dbReference type="SAM" id="Phobius"/>
    </source>
</evidence>
<dbReference type="AlphaFoldDB" id="A0A0H5E7Q7"/>
<keyword evidence="1" id="KW-0812">Transmembrane</keyword>
<keyword evidence="3" id="KW-1185">Reference proteome</keyword>
<feature type="transmembrane region" description="Helical" evidence="1">
    <location>
        <begin position="12"/>
        <end position="33"/>
    </location>
</feature>
<accession>A0A0H5E7Q7</accession>
<keyword evidence="1" id="KW-1133">Transmembrane helix</keyword>
<name>A0A0H5E7Q7_9BACT</name>
<dbReference type="EMBL" id="CWGJ01000028">
    <property type="protein sequence ID" value="CRX39370.1"/>
    <property type="molecule type" value="Genomic_DNA"/>
</dbReference>
<organism evidence="2 3">
    <name type="scientific">Estrella lausannensis</name>
    <dbReference type="NCBI Taxonomy" id="483423"/>
    <lineage>
        <taxon>Bacteria</taxon>
        <taxon>Pseudomonadati</taxon>
        <taxon>Chlamydiota</taxon>
        <taxon>Chlamydiia</taxon>
        <taxon>Parachlamydiales</taxon>
        <taxon>Candidatus Criblamydiaceae</taxon>
        <taxon>Estrella</taxon>
    </lineage>
</organism>
<sequence length="165" mass="17897">MFKARHKTFHRLAGLIWLAVGFSLLTVGIRYLIDSAKGFAASSWLLGFLGPVAGGREQAACILIAIALFVGYLKVRYVLQKAVHRLSSKILTLPEPAHAKLVFGFRYFALVLAMMGIGLLMKALDLPADIRGFIDVAVGSALISGSMHFFRIARTIPKVPAAKSV</sequence>
<feature type="transmembrane region" description="Helical" evidence="1">
    <location>
        <begin position="130"/>
        <end position="150"/>
    </location>
</feature>
<keyword evidence="1" id="KW-0472">Membrane</keyword>
<feature type="transmembrane region" description="Helical" evidence="1">
    <location>
        <begin position="107"/>
        <end position="124"/>
    </location>
</feature>
<evidence type="ECO:0000313" key="2">
    <source>
        <dbReference type="EMBL" id="CRX39370.1"/>
    </source>
</evidence>
<protein>
    <submittedName>
        <fullName evidence="2">Conserved putative membrane protein</fullName>
    </submittedName>
</protein>
<reference evidence="3" key="1">
    <citation type="submission" date="2015-06" db="EMBL/GenBank/DDBJ databases">
        <authorList>
            <person name="Bertelli C."/>
        </authorList>
    </citation>
    <scope>NUCLEOTIDE SEQUENCE [LARGE SCALE GENOMIC DNA]</scope>
    <source>
        <strain evidence="3">CRIB-30</strain>
    </source>
</reference>
<feature type="transmembrane region" description="Helical" evidence="1">
    <location>
        <begin position="53"/>
        <end position="75"/>
    </location>
</feature>
<gene>
    <name evidence="2" type="ORF">ELAC_2049</name>
</gene>